<name>A0A6L3ZCH8_9FLAO</name>
<protein>
    <submittedName>
        <fullName evidence="2">DUF4386 domain-containing protein</fullName>
    </submittedName>
</protein>
<dbReference type="AlphaFoldDB" id="A0A6L3ZCH8"/>
<dbReference type="OrthoDB" id="7060422at2"/>
<reference evidence="2 3" key="1">
    <citation type="submission" date="2019-10" db="EMBL/GenBank/DDBJ databases">
        <title>Genome sequence of Phaeocystidibacter marisrubri JCM30614 (type strain).</title>
        <authorList>
            <person name="Bowman J.P."/>
        </authorList>
    </citation>
    <scope>NUCLEOTIDE SEQUENCE [LARGE SCALE GENOMIC DNA]</scope>
    <source>
        <strain evidence="2 3">JCM 30614</strain>
    </source>
</reference>
<dbReference type="Proteomes" id="UP000484164">
    <property type="component" value="Unassembled WGS sequence"/>
</dbReference>
<dbReference type="EMBL" id="WBVQ01000002">
    <property type="protein sequence ID" value="KAB2815561.1"/>
    <property type="molecule type" value="Genomic_DNA"/>
</dbReference>
<accession>A0A6L3ZCH8</accession>
<keyword evidence="1" id="KW-0812">Transmembrane</keyword>
<comment type="caution">
    <text evidence="2">The sequence shown here is derived from an EMBL/GenBank/DDBJ whole genome shotgun (WGS) entry which is preliminary data.</text>
</comment>
<feature type="transmembrane region" description="Helical" evidence="1">
    <location>
        <begin position="160"/>
        <end position="179"/>
    </location>
</feature>
<gene>
    <name evidence="2" type="ORF">F8C82_07610</name>
</gene>
<feature type="transmembrane region" description="Helical" evidence="1">
    <location>
        <begin position="132"/>
        <end position="151"/>
    </location>
</feature>
<keyword evidence="1" id="KW-0472">Membrane</keyword>
<keyword evidence="1" id="KW-1133">Transmembrane helix</keyword>
<feature type="transmembrane region" description="Helical" evidence="1">
    <location>
        <begin position="50"/>
        <end position="70"/>
    </location>
</feature>
<feature type="transmembrane region" description="Helical" evidence="1">
    <location>
        <begin position="185"/>
        <end position="210"/>
    </location>
</feature>
<dbReference type="InterPro" id="IPR025495">
    <property type="entry name" value="DUF4386"/>
</dbReference>
<dbReference type="Pfam" id="PF14329">
    <property type="entry name" value="DUF4386"/>
    <property type="match status" value="1"/>
</dbReference>
<evidence type="ECO:0000313" key="2">
    <source>
        <dbReference type="EMBL" id="KAB2815561.1"/>
    </source>
</evidence>
<evidence type="ECO:0000313" key="3">
    <source>
        <dbReference type="Proteomes" id="UP000484164"/>
    </source>
</evidence>
<proteinExistence type="predicted"/>
<evidence type="ECO:0000256" key="1">
    <source>
        <dbReference type="SAM" id="Phobius"/>
    </source>
</evidence>
<feature type="transmembrane region" description="Helical" evidence="1">
    <location>
        <begin position="90"/>
        <end position="108"/>
    </location>
</feature>
<dbReference type="RefSeq" id="WP_151692991.1">
    <property type="nucleotide sequence ID" value="NZ_BMGX01000001.1"/>
</dbReference>
<organism evidence="2 3">
    <name type="scientific">Phaeocystidibacter marisrubri</name>
    <dbReference type="NCBI Taxonomy" id="1577780"/>
    <lineage>
        <taxon>Bacteria</taxon>
        <taxon>Pseudomonadati</taxon>
        <taxon>Bacteroidota</taxon>
        <taxon>Flavobacteriia</taxon>
        <taxon>Flavobacteriales</taxon>
        <taxon>Phaeocystidibacteraceae</taxon>
        <taxon>Phaeocystidibacter</taxon>
    </lineage>
</organism>
<keyword evidence="3" id="KW-1185">Reference proteome</keyword>
<sequence>MKKFFKNPGKLAGVAILLIAVAAAFAYGYVWPQFGSSNQALLWEDQQRNVLWMFQAVGAWFVIGVLDLVVTWGLYRHFAEQSQPLSRVSALFRLTYTFILFIAIVQLYNGLPALELENGSVDLQSALTSFETYWSIGLIVFGLHLLSLGALMRKPKWLRVLLYVAGASYVLVHFGLNFMPHHSNLFLLLESILAAPMAIAELSLAVWLILKK</sequence>